<evidence type="ECO:0000313" key="2">
    <source>
        <dbReference type="EMBL" id="GAA4945508.1"/>
    </source>
</evidence>
<dbReference type="EMBL" id="BAABLX010000024">
    <property type="protein sequence ID" value="GAA4945508.1"/>
    <property type="molecule type" value="Genomic_DNA"/>
</dbReference>
<dbReference type="Gene3D" id="3.40.50.1820">
    <property type="entry name" value="alpha/beta hydrolase"/>
    <property type="match status" value="1"/>
</dbReference>
<protein>
    <submittedName>
        <fullName evidence="2">Carboxylesterase/lipase family protein</fullName>
    </submittedName>
</protein>
<proteinExistence type="predicted"/>
<dbReference type="AlphaFoldDB" id="A0AAV3U3L4"/>
<dbReference type="InterPro" id="IPR019819">
    <property type="entry name" value="Carboxylesterase_B_CS"/>
</dbReference>
<comment type="caution">
    <text evidence="2">The sequence shown here is derived from an EMBL/GenBank/DDBJ whole genome shotgun (WGS) entry which is preliminary data.</text>
</comment>
<dbReference type="InterPro" id="IPR002018">
    <property type="entry name" value="CarbesteraseB"/>
</dbReference>
<gene>
    <name evidence="2" type="ORF">GCM10025791_25850</name>
</gene>
<accession>A0AAV3U3L4</accession>
<evidence type="ECO:0000313" key="3">
    <source>
        <dbReference type="Proteomes" id="UP001409585"/>
    </source>
</evidence>
<feature type="domain" description="Carboxylesterase type B" evidence="1">
    <location>
        <begin position="268"/>
        <end position="386"/>
    </location>
</feature>
<feature type="domain" description="Carboxylesterase type B" evidence="1">
    <location>
        <begin position="1"/>
        <end position="245"/>
    </location>
</feature>
<sequence length="413" mass="46147">MSEDCLTLNIWRPASAKAADKPLPVMVWIHGGGFVSGSGQIPGDVLAQEGVIVVSMNYRLGALGFFAHPQLDNPVANFGLSDVVKALRWVQRNIGTFNGDKDNVTIFGVSAGGMMVNLLLVNQQASGSFHKAISQSGYIAWPLPVKEKQNQFAVRDVYGNTMLHAEQQGREKASQWLEGEATLKQLKALPGEVITGRFEGFYSPIVDGVTLENQPYKLVKTHSNEVSLITGGNSFEGSVMPYSGYTVPQYLQSWKTFPGQVDLLYKEDWNHSHERAAKRAFGDERYLFSAYFLGQQWQHKPSPAWLYYIDQKPTKESPGSPHGYDQQLIFNTFKSQDAKTQRLAKTLRNYWVNFAKSGSPVLNTDKTWSANTQGHPTWLVLPSETEEVNLYATRFKSIKTRLENRESTEGNGQ</sequence>
<organism evidence="2 3">
    <name type="scientific">Halioxenophilus aromaticivorans</name>
    <dbReference type="NCBI Taxonomy" id="1306992"/>
    <lineage>
        <taxon>Bacteria</taxon>
        <taxon>Pseudomonadati</taxon>
        <taxon>Pseudomonadota</taxon>
        <taxon>Gammaproteobacteria</taxon>
        <taxon>Alteromonadales</taxon>
        <taxon>Alteromonadaceae</taxon>
        <taxon>Halioxenophilus</taxon>
    </lineage>
</organism>
<dbReference type="PANTHER" id="PTHR11559">
    <property type="entry name" value="CARBOXYLESTERASE"/>
    <property type="match status" value="1"/>
</dbReference>
<dbReference type="Pfam" id="PF00135">
    <property type="entry name" value="COesterase"/>
    <property type="match status" value="2"/>
</dbReference>
<evidence type="ECO:0000259" key="1">
    <source>
        <dbReference type="Pfam" id="PF00135"/>
    </source>
</evidence>
<reference evidence="3" key="1">
    <citation type="journal article" date="2019" name="Int. J. Syst. Evol. Microbiol.">
        <title>The Global Catalogue of Microorganisms (GCM) 10K type strain sequencing project: providing services to taxonomists for standard genome sequencing and annotation.</title>
        <authorList>
            <consortium name="The Broad Institute Genomics Platform"/>
            <consortium name="The Broad Institute Genome Sequencing Center for Infectious Disease"/>
            <person name="Wu L."/>
            <person name="Ma J."/>
        </authorList>
    </citation>
    <scope>NUCLEOTIDE SEQUENCE [LARGE SCALE GENOMIC DNA]</scope>
    <source>
        <strain evidence="3">JCM 19134</strain>
    </source>
</reference>
<keyword evidence="3" id="KW-1185">Reference proteome</keyword>
<dbReference type="Proteomes" id="UP001409585">
    <property type="component" value="Unassembled WGS sequence"/>
</dbReference>
<dbReference type="InterPro" id="IPR029058">
    <property type="entry name" value="AB_hydrolase_fold"/>
</dbReference>
<name>A0AAV3U3L4_9ALTE</name>
<dbReference type="SUPFAM" id="SSF53474">
    <property type="entry name" value="alpha/beta-Hydrolases"/>
    <property type="match status" value="1"/>
</dbReference>
<dbReference type="InterPro" id="IPR050309">
    <property type="entry name" value="Type-B_Carboxylest/Lipase"/>
</dbReference>
<dbReference type="PROSITE" id="PS00941">
    <property type="entry name" value="CARBOXYLESTERASE_B_2"/>
    <property type="match status" value="1"/>
</dbReference>